<keyword evidence="3 5" id="KW-0863">Zinc-finger</keyword>
<evidence type="ECO:0000256" key="6">
    <source>
        <dbReference type="SAM" id="MobiDB-lite"/>
    </source>
</evidence>
<dbReference type="GO" id="GO:0008170">
    <property type="term" value="F:N-methyltransferase activity"/>
    <property type="evidence" value="ECO:0007669"/>
    <property type="project" value="UniProtKB-ARBA"/>
</dbReference>
<keyword evidence="2" id="KW-0677">Repeat</keyword>
<feature type="domain" description="C2H2-type" evidence="7">
    <location>
        <begin position="170"/>
        <end position="197"/>
    </location>
</feature>
<feature type="non-terminal residue" evidence="8">
    <location>
        <position position="1"/>
    </location>
</feature>
<dbReference type="EMBL" id="GEBQ01028999">
    <property type="protein sequence ID" value="JAT10978.1"/>
    <property type="molecule type" value="Transcribed_RNA"/>
</dbReference>
<dbReference type="InterPro" id="IPR036236">
    <property type="entry name" value="Znf_C2H2_sf"/>
</dbReference>
<dbReference type="Pfam" id="PF00096">
    <property type="entry name" value="zf-C2H2"/>
    <property type="match status" value="2"/>
</dbReference>
<feature type="compositionally biased region" description="Polar residues" evidence="6">
    <location>
        <begin position="381"/>
        <end position="391"/>
    </location>
</feature>
<dbReference type="InterPro" id="IPR013087">
    <property type="entry name" value="Znf_C2H2_type"/>
</dbReference>
<dbReference type="SUPFAM" id="SSF57667">
    <property type="entry name" value="beta-beta-alpha zinc fingers"/>
    <property type="match status" value="3"/>
</dbReference>
<evidence type="ECO:0000256" key="1">
    <source>
        <dbReference type="ARBA" id="ARBA00022723"/>
    </source>
</evidence>
<evidence type="ECO:0000256" key="2">
    <source>
        <dbReference type="ARBA" id="ARBA00022737"/>
    </source>
</evidence>
<dbReference type="InterPro" id="IPR046341">
    <property type="entry name" value="SET_dom_sf"/>
</dbReference>
<dbReference type="GO" id="GO:0008270">
    <property type="term" value="F:zinc ion binding"/>
    <property type="evidence" value="ECO:0007669"/>
    <property type="project" value="UniProtKB-KW"/>
</dbReference>
<gene>
    <name evidence="8" type="ORF">g.10955</name>
</gene>
<accession>A0A1B6KHN4</accession>
<evidence type="ECO:0000256" key="3">
    <source>
        <dbReference type="ARBA" id="ARBA00022771"/>
    </source>
</evidence>
<feature type="compositionally biased region" description="Polar residues" evidence="6">
    <location>
        <begin position="345"/>
        <end position="357"/>
    </location>
</feature>
<keyword evidence="4" id="KW-0862">Zinc</keyword>
<feature type="domain" description="C2H2-type" evidence="7">
    <location>
        <begin position="202"/>
        <end position="230"/>
    </location>
</feature>
<reference evidence="8" key="1">
    <citation type="submission" date="2015-11" db="EMBL/GenBank/DDBJ databases">
        <title>De novo transcriptome assembly of four potential Pierce s Disease insect vectors from Arizona vineyards.</title>
        <authorList>
            <person name="Tassone E.E."/>
        </authorList>
    </citation>
    <scope>NUCLEOTIDE SEQUENCE</scope>
</reference>
<feature type="domain" description="C2H2-type" evidence="7">
    <location>
        <begin position="266"/>
        <end position="293"/>
    </location>
</feature>
<evidence type="ECO:0000313" key="8">
    <source>
        <dbReference type="EMBL" id="JAT10978.1"/>
    </source>
</evidence>
<dbReference type="FunFam" id="3.30.160.60:FF:001636">
    <property type="entry name" value="CLUMA_CG004886, isoform A"/>
    <property type="match status" value="1"/>
</dbReference>
<dbReference type="Pfam" id="PF21549">
    <property type="entry name" value="PRDM2_PR"/>
    <property type="match status" value="1"/>
</dbReference>
<name>A0A1B6KHN4_9HEMI</name>
<evidence type="ECO:0000256" key="4">
    <source>
        <dbReference type="ARBA" id="ARBA00022833"/>
    </source>
</evidence>
<sequence>RAFLQFGPLVGQPVAEREIPDDSTMEHIWELSDSTSCRYVTTSDANQSNWVRYVRPAPVRSSRNLEVILRDDQLLFITTTAISAGDELLFWVENSNTAWSHKKLCKTKCGGCNLSFSHTLYYRLHCSVFHDPAYSLTVRKYHCKVCGVSVLGKENIVKHAADKHNGKGAYQCQFCHKFFLRLNYLEVHRTYGCSANPNRARPLCDYCGRKFCQPQKLKVHIKRMHSEMLEVLRDFQCKHCLKILGSRAALQRHFKEVHQKDVVGAFTCDRCGKMFQNKSNLKIHMLTHSGVKPFKCKEADCPAAFTTKQCLQFHYRKIHGLEEGCMPRIERSVEYTFDAYAGSRRPSSVNSDSQCSTDGEDTPGKYPNDEPSPLSPPISVTGEQLGQAPSDTFSKMVASKGSKKWMGEITENSRSNVFDFDEDDKEQDVNVSQIEDEPVPMLFHHCKQDSANASLLVEAALDAAERDIDITSRVPSPMSLVTNKEVYPVLRSHLSHSPLSLSRPVSPVDYPIQEQSQSPHLAMESCYPTAISPRHSYNLMFPERTPHYEFRLSPPPGQVDTFHLDESRYDLHHRREESSSDEGFNVAQNLSLGLKNKPLQLEIPYKYDALEERNLECGEGLDMSRTSGYHHSFVSMAPRYPHALYEPRTYSHADVLRVVNFSHSVDLSLPRSHHQLTPPMNQSLIEPIRIISPPPYQTYPLSTSPYSRPPHSPTYHPYNTTY</sequence>
<dbReference type="PANTHER" id="PTHR24379:SF121">
    <property type="entry name" value="C2H2-TYPE DOMAIN-CONTAINING PROTEIN"/>
    <property type="match status" value="1"/>
</dbReference>
<keyword evidence="1" id="KW-0479">Metal-binding</keyword>
<dbReference type="GO" id="GO:0008757">
    <property type="term" value="F:S-adenosylmethionine-dependent methyltransferase activity"/>
    <property type="evidence" value="ECO:0007669"/>
    <property type="project" value="UniProtKB-ARBA"/>
</dbReference>
<dbReference type="GO" id="GO:0008276">
    <property type="term" value="F:protein methyltransferase activity"/>
    <property type="evidence" value="ECO:0007669"/>
    <property type="project" value="UniProtKB-ARBA"/>
</dbReference>
<dbReference type="Gene3D" id="3.30.160.60">
    <property type="entry name" value="Classic Zinc Finger"/>
    <property type="match status" value="4"/>
</dbReference>
<dbReference type="PROSITE" id="PS50157">
    <property type="entry name" value="ZINC_FINGER_C2H2_2"/>
    <property type="match status" value="6"/>
</dbReference>
<dbReference type="AlphaFoldDB" id="A0A1B6KHN4"/>
<dbReference type="InterPro" id="IPR001214">
    <property type="entry name" value="SET_dom"/>
</dbReference>
<organism evidence="8">
    <name type="scientific">Graphocephala atropunctata</name>
    <dbReference type="NCBI Taxonomy" id="36148"/>
    <lineage>
        <taxon>Eukaryota</taxon>
        <taxon>Metazoa</taxon>
        <taxon>Ecdysozoa</taxon>
        <taxon>Arthropoda</taxon>
        <taxon>Hexapoda</taxon>
        <taxon>Insecta</taxon>
        <taxon>Pterygota</taxon>
        <taxon>Neoptera</taxon>
        <taxon>Paraneoptera</taxon>
        <taxon>Hemiptera</taxon>
        <taxon>Auchenorrhyncha</taxon>
        <taxon>Membracoidea</taxon>
        <taxon>Cicadellidae</taxon>
        <taxon>Cicadellinae</taxon>
        <taxon>Cicadellini</taxon>
        <taxon>Graphocephala</taxon>
    </lineage>
</organism>
<feature type="domain" description="C2H2-type" evidence="7">
    <location>
        <begin position="141"/>
        <end position="169"/>
    </location>
</feature>
<feature type="domain" description="C2H2-type" evidence="7">
    <location>
        <begin position="235"/>
        <end position="263"/>
    </location>
</feature>
<feature type="region of interest" description="Disordered" evidence="6">
    <location>
        <begin position="701"/>
        <end position="722"/>
    </location>
</feature>
<proteinExistence type="predicted"/>
<feature type="region of interest" description="Disordered" evidence="6">
    <location>
        <begin position="343"/>
        <end position="391"/>
    </location>
</feature>
<evidence type="ECO:0000256" key="5">
    <source>
        <dbReference type="PROSITE-ProRule" id="PRU00042"/>
    </source>
</evidence>
<protein>
    <recommendedName>
        <fullName evidence="7">C2H2-type domain-containing protein</fullName>
    </recommendedName>
</protein>
<evidence type="ECO:0000259" key="7">
    <source>
        <dbReference type="PROSITE" id="PS50157"/>
    </source>
</evidence>
<dbReference type="PANTHER" id="PTHR24379">
    <property type="entry name" value="KRAB AND ZINC FINGER DOMAIN-CONTAINING"/>
    <property type="match status" value="1"/>
</dbReference>
<dbReference type="SMART" id="SM00355">
    <property type="entry name" value="ZnF_C2H2"/>
    <property type="match status" value="7"/>
</dbReference>
<dbReference type="Gene3D" id="2.170.270.10">
    <property type="entry name" value="SET domain"/>
    <property type="match status" value="1"/>
</dbReference>
<feature type="domain" description="C2H2-type" evidence="7">
    <location>
        <begin position="294"/>
        <end position="324"/>
    </location>
</feature>
<dbReference type="PROSITE" id="PS00028">
    <property type="entry name" value="ZINC_FINGER_C2H2_1"/>
    <property type="match status" value="4"/>
</dbReference>